<reference evidence="1 2" key="1">
    <citation type="submission" date="2019-09" db="EMBL/GenBank/DDBJ databases">
        <title>A chromosome-level genome assembly of the Chinese tupelo Nyssa sinensis.</title>
        <authorList>
            <person name="Yang X."/>
            <person name="Kang M."/>
            <person name="Yang Y."/>
            <person name="Xiong H."/>
            <person name="Wang M."/>
            <person name="Zhang Z."/>
            <person name="Wang Z."/>
            <person name="Wu H."/>
            <person name="Ma T."/>
            <person name="Liu J."/>
            <person name="Xi Z."/>
        </authorList>
    </citation>
    <scope>NUCLEOTIDE SEQUENCE [LARGE SCALE GENOMIC DNA]</scope>
    <source>
        <strain evidence="1">J267</strain>
        <tissue evidence="1">Leaf</tissue>
    </source>
</reference>
<accession>A0A5J5BNH4</accession>
<name>A0A5J5BNH4_9ASTE</name>
<evidence type="ECO:0000313" key="2">
    <source>
        <dbReference type="Proteomes" id="UP000325577"/>
    </source>
</evidence>
<gene>
    <name evidence="1" type="ORF">F0562_022180</name>
</gene>
<evidence type="ECO:0000313" key="1">
    <source>
        <dbReference type="EMBL" id="KAA8544184.1"/>
    </source>
</evidence>
<dbReference type="Proteomes" id="UP000325577">
    <property type="component" value="Linkage Group LG11"/>
</dbReference>
<proteinExistence type="predicted"/>
<dbReference type="AlphaFoldDB" id="A0A5J5BNH4"/>
<keyword evidence="2" id="KW-1185">Reference proteome</keyword>
<protein>
    <submittedName>
        <fullName evidence="1">Uncharacterized protein</fullName>
    </submittedName>
</protein>
<sequence length="72" mass="7985">MERALFCDASDVGRFGTVNVMPGQLSHYDELRYLSTTTTDDGDAWYDDDGANEDNDSCCSEEFCNDGDHFSG</sequence>
<dbReference type="EMBL" id="CM018034">
    <property type="protein sequence ID" value="KAA8544184.1"/>
    <property type="molecule type" value="Genomic_DNA"/>
</dbReference>
<organism evidence="1 2">
    <name type="scientific">Nyssa sinensis</name>
    <dbReference type="NCBI Taxonomy" id="561372"/>
    <lineage>
        <taxon>Eukaryota</taxon>
        <taxon>Viridiplantae</taxon>
        <taxon>Streptophyta</taxon>
        <taxon>Embryophyta</taxon>
        <taxon>Tracheophyta</taxon>
        <taxon>Spermatophyta</taxon>
        <taxon>Magnoliopsida</taxon>
        <taxon>eudicotyledons</taxon>
        <taxon>Gunneridae</taxon>
        <taxon>Pentapetalae</taxon>
        <taxon>asterids</taxon>
        <taxon>Cornales</taxon>
        <taxon>Nyssaceae</taxon>
        <taxon>Nyssa</taxon>
    </lineage>
</organism>